<accession>A0A183B6L7</accession>
<dbReference type="WBParaSite" id="ECPE_0001489201-mRNA-1">
    <property type="protein sequence ID" value="ECPE_0001489201-mRNA-1"/>
    <property type="gene ID" value="ECPE_0001489201"/>
</dbReference>
<sequence length="125" mass="14273">MQDHLYSTDDVLQPVVGRGFRCLTCDLPSGQIYGYPGWTYRQYFKYSHCGAFLRLPDSSLDRLLVLVTDQSHLERIEIGVYTDPFNPLTGTHESIIYQPQGPTMSELAIYTYGARFGLIDTIWEA</sequence>
<evidence type="ECO:0000313" key="2">
    <source>
        <dbReference type="Proteomes" id="UP000272942"/>
    </source>
</evidence>
<reference evidence="3" key="1">
    <citation type="submission" date="2016-06" db="UniProtKB">
        <authorList>
            <consortium name="WormBaseParasite"/>
        </authorList>
    </citation>
    <scope>IDENTIFICATION</scope>
</reference>
<protein>
    <submittedName>
        <fullName evidence="3">CUB domain-containing protein</fullName>
    </submittedName>
</protein>
<organism evidence="3">
    <name type="scientific">Echinostoma caproni</name>
    <dbReference type="NCBI Taxonomy" id="27848"/>
    <lineage>
        <taxon>Eukaryota</taxon>
        <taxon>Metazoa</taxon>
        <taxon>Spiralia</taxon>
        <taxon>Lophotrochozoa</taxon>
        <taxon>Platyhelminthes</taxon>
        <taxon>Trematoda</taxon>
        <taxon>Digenea</taxon>
        <taxon>Plagiorchiida</taxon>
        <taxon>Echinostomata</taxon>
        <taxon>Echinostomatoidea</taxon>
        <taxon>Echinostomatidae</taxon>
        <taxon>Echinostoma</taxon>
    </lineage>
</organism>
<dbReference type="Proteomes" id="UP000272942">
    <property type="component" value="Unassembled WGS sequence"/>
</dbReference>
<gene>
    <name evidence="1" type="ORF">ECPE_LOCUS14852</name>
</gene>
<dbReference type="EMBL" id="UZAN01058739">
    <property type="protein sequence ID" value="VDP92124.1"/>
    <property type="molecule type" value="Genomic_DNA"/>
</dbReference>
<name>A0A183B6L7_9TREM</name>
<keyword evidence="2" id="KW-1185">Reference proteome</keyword>
<evidence type="ECO:0000313" key="1">
    <source>
        <dbReference type="EMBL" id="VDP92124.1"/>
    </source>
</evidence>
<reference evidence="1 2" key="2">
    <citation type="submission" date="2018-11" db="EMBL/GenBank/DDBJ databases">
        <authorList>
            <consortium name="Pathogen Informatics"/>
        </authorList>
    </citation>
    <scope>NUCLEOTIDE SEQUENCE [LARGE SCALE GENOMIC DNA]</scope>
    <source>
        <strain evidence="1 2">Egypt</strain>
    </source>
</reference>
<dbReference type="OrthoDB" id="10339445at2759"/>
<evidence type="ECO:0000313" key="3">
    <source>
        <dbReference type="WBParaSite" id="ECPE_0001489201-mRNA-1"/>
    </source>
</evidence>
<proteinExistence type="predicted"/>
<dbReference type="AlphaFoldDB" id="A0A183B6L7"/>